<keyword evidence="1" id="KW-0472">Membrane</keyword>
<dbReference type="EMBL" id="BAABHJ010000005">
    <property type="protein sequence ID" value="GAA4606344.1"/>
    <property type="molecule type" value="Genomic_DNA"/>
</dbReference>
<dbReference type="Proteomes" id="UP001500212">
    <property type="component" value="Unassembled WGS sequence"/>
</dbReference>
<reference evidence="3" key="1">
    <citation type="journal article" date="2019" name="Int. J. Syst. Evol. Microbiol.">
        <title>The Global Catalogue of Microorganisms (GCM) 10K type strain sequencing project: providing services to taxonomists for standard genome sequencing and annotation.</title>
        <authorList>
            <consortium name="The Broad Institute Genomics Platform"/>
            <consortium name="The Broad Institute Genome Sequencing Center for Infectious Disease"/>
            <person name="Wu L."/>
            <person name="Ma J."/>
        </authorList>
    </citation>
    <scope>NUCLEOTIDE SEQUENCE [LARGE SCALE GENOMIC DNA]</scope>
    <source>
        <strain evidence="3">JCM 17938</strain>
    </source>
</reference>
<comment type="caution">
    <text evidence="2">The sequence shown here is derived from an EMBL/GenBank/DDBJ whole genome shotgun (WGS) entry which is preliminary data.</text>
</comment>
<proteinExistence type="predicted"/>
<name>A0ABP8TIH7_9ACTN</name>
<keyword evidence="1" id="KW-0812">Transmembrane</keyword>
<protein>
    <submittedName>
        <fullName evidence="2">Uncharacterized protein</fullName>
    </submittedName>
</protein>
<evidence type="ECO:0000313" key="3">
    <source>
        <dbReference type="Proteomes" id="UP001500212"/>
    </source>
</evidence>
<organism evidence="2 3">
    <name type="scientific">Actinoallomurus liliacearum</name>
    <dbReference type="NCBI Taxonomy" id="1080073"/>
    <lineage>
        <taxon>Bacteria</taxon>
        <taxon>Bacillati</taxon>
        <taxon>Actinomycetota</taxon>
        <taxon>Actinomycetes</taxon>
        <taxon>Streptosporangiales</taxon>
        <taxon>Thermomonosporaceae</taxon>
        <taxon>Actinoallomurus</taxon>
    </lineage>
</organism>
<evidence type="ECO:0000313" key="2">
    <source>
        <dbReference type="EMBL" id="GAA4606344.1"/>
    </source>
</evidence>
<evidence type="ECO:0000256" key="1">
    <source>
        <dbReference type="SAM" id="Phobius"/>
    </source>
</evidence>
<keyword evidence="1" id="KW-1133">Transmembrane helix</keyword>
<sequence>MLGTAPQAAPSRSPATIVLTAPVMAIAAFIRAAPQNSAVIGRPRGADTVFGGFITGGVRMHKTLGIPPSRQNGR</sequence>
<keyword evidence="3" id="KW-1185">Reference proteome</keyword>
<accession>A0ABP8TIH7</accession>
<feature type="transmembrane region" description="Helical" evidence="1">
    <location>
        <begin position="15"/>
        <end position="34"/>
    </location>
</feature>
<gene>
    <name evidence="2" type="ORF">GCM10023195_22760</name>
</gene>